<reference evidence="2" key="1">
    <citation type="journal article" date="2019" name="PLoS Negl. Trop. Dis.">
        <title>Revisiting the worldwide diversity of Leptospira species in the environment.</title>
        <authorList>
            <person name="Vincent A.T."/>
            <person name="Schiettekatte O."/>
            <person name="Bourhy P."/>
            <person name="Veyrier F.J."/>
            <person name="Picardeau M."/>
        </authorList>
    </citation>
    <scope>NUCLEOTIDE SEQUENCE [LARGE SCALE GENOMIC DNA]</scope>
    <source>
        <strain evidence="2">201702692</strain>
    </source>
</reference>
<evidence type="ECO:0008006" key="4">
    <source>
        <dbReference type="Google" id="ProtNLM"/>
    </source>
</evidence>
<feature type="transmembrane region" description="Helical" evidence="1">
    <location>
        <begin position="43"/>
        <end position="60"/>
    </location>
</feature>
<feature type="transmembrane region" description="Helical" evidence="1">
    <location>
        <begin position="97"/>
        <end position="116"/>
    </location>
</feature>
<dbReference type="OrthoDB" id="329949at2"/>
<dbReference type="EMBL" id="RQGA01000003">
    <property type="protein sequence ID" value="TGL45046.1"/>
    <property type="molecule type" value="Genomic_DNA"/>
</dbReference>
<dbReference type="RefSeq" id="WP_135577356.1">
    <property type="nucleotide sequence ID" value="NZ_RQGA01000003.1"/>
</dbReference>
<feature type="transmembrane region" description="Helical" evidence="1">
    <location>
        <begin position="67"/>
        <end position="91"/>
    </location>
</feature>
<dbReference type="AlphaFoldDB" id="A0A4R9JJ95"/>
<gene>
    <name evidence="2" type="ORF">EHQ49_06195</name>
</gene>
<organism evidence="2 3">
    <name type="scientific">Leptospira perdikensis</name>
    <dbReference type="NCBI Taxonomy" id="2484948"/>
    <lineage>
        <taxon>Bacteria</taxon>
        <taxon>Pseudomonadati</taxon>
        <taxon>Spirochaetota</taxon>
        <taxon>Spirochaetia</taxon>
        <taxon>Leptospirales</taxon>
        <taxon>Leptospiraceae</taxon>
        <taxon>Leptospira</taxon>
    </lineage>
</organism>
<feature type="transmembrane region" description="Helical" evidence="1">
    <location>
        <begin position="7"/>
        <end position="31"/>
    </location>
</feature>
<proteinExistence type="predicted"/>
<protein>
    <recommendedName>
        <fullName evidence="4">DUF4345 domain-containing protein</fullName>
    </recommendedName>
</protein>
<keyword evidence="1" id="KW-1133">Transmembrane helix</keyword>
<evidence type="ECO:0000313" key="2">
    <source>
        <dbReference type="EMBL" id="TGL45046.1"/>
    </source>
</evidence>
<sequence>MRLLNPAFTVFIFGVYLLGQGFALLFFPNVLLSIFQIPIPLDYWIKIVGIALIILGFYYIGTAKFNLILFFQLTVIGRSLQFVLFLILYFIQPIPVMLLGFSFFEFLSGIWTYIALKKNK</sequence>
<comment type="caution">
    <text evidence="2">The sequence shown here is derived from an EMBL/GenBank/DDBJ whole genome shotgun (WGS) entry which is preliminary data.</text>
</comment>
<accession>A0A4R9JJ95</accession>
<keyword evidence="1" id="KW-0812">Transmembrane</keyword>
<keyword evidence="3" id="KW-1185">Reference proteome</keyword>
<keyword evidence="1" id="KW-0472">Membrane</keyword>
<dbReference type="Proteomes" id="UP000298125">
    <property type="component" value="Unassembled WGS sequence"/>
</dbReference>
<evidence type="ECO:0000256" key="1">
    <source>
        <dbReference type="SAM" id="Phobius"/>
    </source>
</evidence>
<name>A0A4R9JJ95_9LEPT</name>
<evidence type="ECO:0000313" key="3">
    <source>
        <dbReference type="Proteomes" id="UP000298125"/>
    </source>
</evidence>